<evidence type="ECO:0000256" key="1">
    <source>
        <dbReference type="SAM" id="MobiDB-lite"/>
    </source>
</evidence>
<dbReference type="EMBL" id="KV875108">
    <property type="protein sequence ID" value="OIW23150.1"/>
    <property type="molecule type" value="Genomic_DNA"/>
</dbReference>
<evidence type="ECO:0000256" key="2">
    <source>
        <dbReference type="SAM" id="Phobius"/>
    </source>
</evidence>
<reference evidence="3 4" key="1">
    <citation type="submission" date="2016-10" db="EMBL/GenBank/DDBJ databases">
        <title>Draft genome sequence of Coniochaeta ligniaria NRRL30616, a lignocellulolytic fungus for bioabatement of inhibitors in plant biomass hydrolysates.</title>
        <authorList>
            <consortium name="DOE Joint Genome Institute"/>
            <person name="Jimenez D.J."/>
            <person name="Hector R.E."/>
            <person name="Riley R."/>
            <person name="Sun H."/>
            <person name="Grigoriev I.V."/>
            <person name="Van Elsas J.D."/>
            <person name="Nichols N.N."/>
        </authorList>
    </citation>
    <scope>NUCLEOTIDE SEQUENCE [LARGE SCALE GENOMIC DNA]</scope>
    <source>
        <strain evidence="3 4">NRRL 30616</strain>
    </source>
</reference>
<organism evidence="3 4">
    <name type="scientific">Coniochaeta ligniaria NRRL 30616</name>
    <dbReference type="NCBI Taxonomy" id="1408157"/>
    <lineage>
        <taxon>Eukaryota</taxon>
        <taxon>Fungi</taxon>
        <taxon>Dikarya</taxon>
        <taxon>Ascomycota</taxon>
        <taxon>Pezizomycotina</taxon>
        <taxon>Sordariomycetes</taxon>
        <taxon>Sordariomycetidae</taxon>
        <taxon>Coniochaetales</taxon>
        <taxon>Coniochaetaceae</taxon>
        <taxon>Coniochaeta</taxon>
    </lineage>
</organism>
<evidence type="ECO:0000313" key="4">
    <source>
        <dbReference type="Proteomes" id="UP000182658"/>
    </source>
</evidence>
<evidence type="ECO:0000313" key="3">
    <source>
        <dbReference type="EMBL" id="OIW23150.1"/>
    </source>
</evidence>
<keyword evidence="2" id="KW-0812">Transmembrane</keyword>
<protein>
    <submittedName>
        <fullName evidence="3">Uncharacterized protein</fullName>
    </submittedName>
</protein>
<accession>A0A1J7I6L5</accession>
<keyword evidence="2" id="KW-1133">Transmembrane helix</keyword>
<keyword evidence="4" id="KW-1185">Reference proteome</keyword>
<gene>
    <name evidence="3" type="ORF">CONLIGDRAFT_719429</name>
</gene>
<feature type="compositionally biased region" description="Pro residues" evidence="1">
    <location>
        <begin position="1"/>
        <end position="17"/>
    </location>
</feature>
<dbReference type="InParanoid" id="A0A1J7I6L5"/>
<feature type="transmembrane region" description="Helical" evidence="2">
    <location>
        <begin position="111"/>
        <end position="130"/>
    </location>
</feature>
<keyword evidence="2" id="KW-0472">Membrane</keyword>
<dbReference type="Proteomes" id="UP000182658">
    <property type="component" value="Unassembled WGS sequence"/>
</dbReference>
<name>A0A1J7I6L5_9PEZI</name>
<dbReference type="AlphaFoldDB" id="A0A1J7I6L5"/>
<proteinExistence type="predicted"/>
<feature type="region of interest" description="Disordered" evidence="1">
    <location>
        <begin position="1"/>
        <end position="89"/>
    </location>
</feature>
<sequence length="396" mass="43846">MYPPIPPLSTPPQPPRPGQSQSHPPRAPLRKHKPTPNVTPTPRGSLSDGLNRDVRPLTRPRPTKTAESVASATQQTTPPPPARPPRQRKRPRLYRTWLCCCFTCRLTPCRLLTTLALFLALTLAILGFLLTTVPPEPSPSPTTLTCPPTTPPCPPFAIPSLPLPTASSRATHLLHHLDNLHSLSSTQRIQIPPDLATSLPNRNDLLHVQSILTSLQAEETALQTLLTDLEERWNLTTAQLAQINDLKARLWLPGWLGVVGGMEFRGRECRVLGERERVKRLVGEVSARGGGLGSRLLGLRGLLRVGVEDLCVWEKSERGRRGEDGGEWWWRAPRELRLVVALTRRYCRVVRGVVEDGKGESPVVVALERLEGEVLAWEGGTVECGGWQGWVGWLLE</sequence>